<feature type="compositionally biased region" description="Pro residues" evidence="1">
    <location>
        <begin position="46"/>
        <end position="55"/>
    </location>
</feature>
<dbReference type="SUPFAM" id="SSF47565">
    <property type="entry name" value="Insect pheromone/odorant-binding proteins"/>
    <property type="match status" value="1"/>
</dbReference>
<dbReference type="InterPro" id="IPR006170">
    <property type="entry name" value="PBP/GOBP"/>
</dbReference>
<keyword evidence="3" id="KW-1185">Reference proteome</keyword>
<evidence type="ECO:0000313" key="3">
    <source>
        <dbReference type="Proteomes" id="UP000823941"/>
    </source>
</evidence>
<name>A0ABQ7QJZ3_PLUXY</name>
<dbReference type="InterPro" id="IPR036728">
    <property type="entry name" value="PBP_GOBP_sf"/>
</dbReference>
<reference evidence="2 3" key="1">
    <citation type="submission" date="2021-06" db="EMBL/GenBank/DDBJ databases">
        <title>A haploid diamondback moth (Plutella xylostella L.) genome assembly resolves 31 chromosomes and identifies a diamide resistance mutation.</title>
        <authorList>
            <person name="Ward C.M."/>
            <person name="Perry K.D."/>
            <person name="Baker G."/>
            <person name="Powis K."/>
            <person name="Heckel D.G."/>
            <person name="Baxter S.W."/>
        </authorList>
    </citation>
    <scope>NUCLEOTIDE SEQUENCE [LARGE SCALE GENOMIC DNA]</scope>
    <source>
        <strain evidence="2 3">LV</strain>
        <tissue evidence="2">Single pupa</tissue>
    </source>
</reference>
<gene>
    <name evidence="2" type="ORF">JYU34_010620</name>
</gene>
<dbReference type="CDD" id="cd23992">
    <property type="entry name" value="PBP_GOBP"/>
    <property type="match status" value="1"/>
</dbReference>
<feature type="compositionally biased region" description="Basic and acidic residues" evidence="1">
    <location>
        <begin position="88"/>
        <end position="103"/>
    </location>
</feature>
<dbReference type="Gene3D" id="1.10.238.20">
    <property type="entry name" value="Pheromone/general odorant binding protein domain"/>
    <property type="match status" value="1"/>
</dbReference>
<feature type="compositionally biased region" description="Basic and acidic residues" evidence="1">
    <location>
        <begin position="68"/>
        <end position="79"/>
    </location>
</feature>
<accession>A0ABQ7QJZ3</accession>
<proteinExistence type="predicted"/>
<organism evidence="2 3">
    <name type="scientific">Plutella xylostella</name>
    <name type="common">Diamondback moth</name>
    <name type="synonym">Plutella maculipennis</name>
    <dbReference type="NCBI Taxonomy" id="51655"/>
    <lineage>
        <taxon>Eukaryota</taxon>
        <taxon>Metazoa</taxon>
        <taxon>Ecdysozoa</taxon>
        <taxon>Arthropoda</taxon>
        <taxon>Hexapoda</taxon>
        <taxon>Insecta</taxon>
        <taxon>Pterygota</taxon>
        <taxon>Neoptera</taxon>
        <taxon>Endopterygota</taxon>
        <taxon>Lepidoptera</taxon>
        <taxon>Glossata</taxon>
        <taxon>Ditrysia</taxon>
        <taxon>Yponomeutoidea</taxon>
        <taxon>Plutellidae</taxon>
        <taxon>Plutella</taxon>
    </lineage>
</organism>
<evidence type="ECO:0000313" key="2">
    <source>
        <dbReference type="EMBL" id="KAG7305134.1"/>
    </source>
</evidence>
<evidence type="ECO:0000256" key="1">
    <source>
        <dbReference type="SAM" id="MobiDB-lite"/>
    </source>
</evidence>
<feature type="region of interest" description="Disordered" evidence="1">
    <location>
        <begin position="1"/>
        <end position="155"/>
    </location>
</feature>
<dbReference type="Pfam" id="PF01395">
    <property type="entry name" value="PBP_GOBP"/>
    <property type="match status" value="1"/>
</dbReference>
<dbReference type="Proteomes" id="UP000823941">
    <property type="component" value="Chromosome 14"/>
</dbReference>
<protein>
    <submittedName>
        <fullName evidence="2">Uncharacterized protein</fullName>
    </submittedName>
</protein>
<dbReference type="EMBL" id="JAHIBW010000014">
    <property type="protein sequence ID" value="KAG7305134.1"/>
    <property type="molecule type" value="Genomic_DNA"/>
</dbReference>
<comment type="caution">
    <text evidence="2">The sequence shown here is derived from an EMBL/GenBank/DDBJ whole genome shotgun (WGS) entry which is preliminary data.</text>
</comment>
<sequence length="278" mass="30498">MPSTSSPKNKEKQVRGPAPPGSRSEDRTLGAPKQPRSGPRRMQPAPRHPALPQPSGPDAGETPVQTPKHPEVLQPKDLDTEPPVPIPKRPEVQQVKETDKPMRTETTAPPNQAERHHLQVPSPNHPGQKPVPNTTPPNHPQKPHHPEHQTQSPITSVVRKGLVATARGCSAQVGATDSDLEHLRGDPPFPEKAACVVKCLLNKIGIVKNDKYSKSGFLTLITPLVMANKKKLEHMKLVADNCDKEVNHKEATPCQLGNEITACIFKYAPELHFNKRVN</sequence>